<dbReference type="Proteomes" id="UP001589890">
    <property type="component" value="Unassembled WGS sequence"/>
</dbReference>
<evidence type="ECO:0000256" key="1">
    <source>
        <dbReference type="SAM" id="Phobius"/>
    </source>
</evidence>
<evidence type="ECO:0000313" key="2">
    <source>
        <dbReference type="EMBL" id="MFC0626590.1"/>
    </source>
</evidence>
<organism evidence="2 3">
    <name type="scientific">Kribbella deserti</name>
    <dbReference type="NCBI Taxonomy" id="1926257"/>
    <lineage>
        <taxon>Bacteria</taxon>
        <taxon>Bacillati</taxon>
        <taxon>Actinomycetota</taxon>
        <taxon>Actinomycetes</taxon>
        <taxon>Propionibacteriales</taxon>
        <taxon>Kribbellaceae</taxon>
        <taxon>Kribbella</taxon>
    </lineage>
</organism>
<keyword evidence="1" id="KW-0812">Transmembrane</keyword>
<comment type="caution">
    <text evidence="2">The sequence shown here is derived from an EMBL/GenBank/DDBJ whole genome shotgun (WGS) entry which is preliminary data.</text>
</comment>
<evidence type="ECO:0000313" key="3">
    <source>
        <dbReference type="Proteomes" id="UP001589890"/>
    </source>
</evidence>
<keyword evidence="1" id="KW-0472">Membrane</keyword>
<name>A0ABV6QPY0_9ACTN</name>
<accession>A0ABV6QPY0</accession>
<proteinExistence type="predicted"/>
<gene>
    <name evidence="2" type="ORF">ACFFGN_21100</name>
</gene>
<feature type="transmembrane region" description="Helical" evidence="1">
    <location>
        <begin position="20"/>
        <end position="37"/>
    </location>
</feature>
<dbReference type="EMBL" id="JBHLTC010000028">
    <property type="protein sequence ID" value="MFC0626590.1"/>
    <property type="molecule type" value="Genomic_DNA"/>
</dbReference>
<protein>
    <recommendedName>
        <fullName evidence="4">Pilus assembly protein</fullName>
    </recommendedName>
</protein>
<sequence>MTPSGRLRDECGSAVVEFSWLAILLLVPLIYVMLAVFDVQRASYGATAATRAAARAFIIGPDDSGVDESRERAFEAARLAMADQGLDLNRDQLSITCSPACLESGSTVTVALSTAVPLPLIPDILGGDRPAIHISSEHTESYGTYRESKAHR</sequence>
<keyword evidence="3" id="KW-1185">Reference proteome</keyword>
<dbReference type="RefSeq" id="WP_380050392.1">
    <property type="nucleotide sequence ID" value="NZ_JBHLTC010000028.1"/>
</dbReference>
<keyword evidence="1" id="KW-1133">Transmembrane helix</keyword>
<evidence type="ECO:0008006" key="4">
    <source>
        <dbReference type="Google" id="ProtNLM"/>
    </source>
</evidence>
<reference evidence="2 3" key="1">
    <citation type="submission" date="2024-09" db="EMBL/GenBank/DDBJ databases">
        <authorList>
            <person name="Sun Q."/>
            <person name="Mori K."/>
        </authorList>
    </citation>
    <scope>NUCLEOTIDE SEQUENCE [LARGE SCALE GENOMIC DNA]</scope>
    <source>
        <strain evidence="2 3">CGMCC 1.15906</strain>
    </source>
</reference>